<organism evidence="2 3">
    <name type="scientific">Pandoraea sputorum</name>
    <dbReference type="NCBI Taxonomy" id="93222"/>
    <lineage>
        <taxon>Bacteria</taxon>
        <taxon>Pseudomonadati</taxon>
        <taxon>Pseudomonadota</taxon>
        <taxon>Betaproteobacteria</taxon>
        <taxon>Burkholderiales</taxon>
        <taxon>Burkholderiaceae</taxon>
        <taxon>Pandoraea</taxon>
    </lineage>
</organism>
<evidence type="ECO:0000256" key="1">
    <source>
        <dbReference type="SAM" id="MobiDB-lite"/>
    </source>
</evidence>
<reference evidence="2 3" key="1">
    <citation type="submission" date="2019-08" db="EMBL/GenBank/DDBJ databases">
        <authorList>
            <person name="Peeters C."/>
        </authorList>
    </citation>
    <scope>NUCLEOTIDE SEQUENCE [LARGE SCALE GENOMIC DNA]</scope>
    <source>
        <strain evidence="2 3">LMG 31121</strain>
    </source>
</reference>
<sequence>MFSTALTVPASANMCSPIEPPPPHPMCPMRTEMSQDFSALQQAASSALQPWEPTQPIQSTQSMRTCEWFTDRITQMRKNKAAFHAAINALTRKDDARALKARDLRDFVLAHLISMPTDAEVDRALRELIHDINHRPTTESVDDVCERHFGRSLMRDIQQWLARNERICEDRRQYETTKQFVAGLVAVVVVGRERVAAAIQFTVGALQAFRWAGTGRDPQNAIAQDNPGAPRPRAGD</sequence>
<dbReference type="Proteomes" id="UP000335538">
    <property type="component" value="Unassembled WGS sequence"/>
</dbReference>
<protein>
    <submittedName>
        <fullName evidence="2">Uncharacterized protein</fullName>
    </submittedName>
</protein>
<gene>
    <name evidence="2" type="ORF">PSP31121_03965</name>
</gene>
<feature type="region of interest" description="Disordered" evidence="1">
    <location>
        <begin position="216"/>
        <end position="236"/>
    </location>
</feature>
<name>A0A5E5BCV8_9BURK</name>
<dbReference type="EMBL" id="CABPSR010000011">
    <property type="protein sequence ID" value="VVE82785.1"/>
    <property type="molecule type" value="Genomic_DNA"/>
</dbReference>
<evidence type="ECO:0000313" key="2">
    <source>
        <dbReference type="EMBL" id="VVE82785.1"/>
    </source>
</evidence>
<evidence type="ECO:0000313" key="3">
    <source>
        <dbReference type="Proteomes" id="UP000335538"/>
    </source>
</evidence>
<dbReference type="AlphaFoldDB" id="A0A5E5BCV8"/>
<proteinExistence type="predicted"/>
<accession>A0A5E5BCV8</accession>